<evidence type="ECO:0000256" key="1">
    <source>
        <dbReference type="SAM" id="MobiDB-lite"/>
    </source>
</evidence>
<sequence>MPCEGACVFTDKWSLDELAYGVPRDGPYQTNPPFPDDIISYIQNDREGLVTCTRHRQKINVQDYQILTHEIVSTLKPLEEIIRENVFCLRGNRDHVLTCLCYMLYCIARSKKFNLAYYMAKRMEWYELVNESYVLYDRVMNPLTAQQEQKTRKDCGTRRGRHSTYFSSALDQPSSSHLNDDDDDDDGNDEGTQMSRNLIFSLGDEMNLMFAHIEYLLTSTMTLLSPPHP</sequence>
<organism evidence="2">
    <name type="scientific">Tanacetum cinerariifolium</name>
    <name type="common">Dalmatian daisy</name>
    <name type="synonym">Chrysanthemum cinerariifolium</name>
    <dbReference type="NCBI Taxonomy" id="118510"/>
    <lineage>
        <taxon>Eukaryota</taxon>
        <taxon>Viridiplantae</taxon>
        <taxon>Streptophyta</taxon>
        <taxon>Embryophyta</taxon>
        <taxon>Tracheophyta</taxon>
        <taxon>Spermatophyta</taxon>
        <taxon>Magnoliopsida</taxon>
        <taxon>eudicotyledons</taxon>
        <taxon>Gunneridae</taxon>
        <taxon>Pentapetalae</taxon>
        <taxon>asterids</taxon>
        <taxon>campanulids</taxon>
        <taxon>Asterales</taxon>
        <taxon>Asteraceae</taxon>
        <taxon>Asteroideae</taxon>
        <taxon>Anthemideae</taxon>
        <taxon>Anthemidinae</taxon>
        <taxon>Tanacetum</taxon>
    </lineage>
</organism>
<evidence type="ECO:0008006" key="3">
    <source>
        <dbReference type="Google" id="ProtNLM"/>
    </source>
</evidence>
<comment type="caution">
    <text evidence="2">The sequence shown here is derived from an EMBL/GenBank/DDBJ whole genome shotgun (WGS) entry which is preliminary data.</text>
</comment>
<evidence type="ECO:0000313" key="2">
    <source>
        <dbReference type="EMBL" id="GEU39644.1"/>
    </source>
</evidence>
<name>A0A6L2JVL3_TANCI</name>
<reference evidence="2" key="1">
    <citation type="journal article" date="2019" name="Sci. Rep.">
        <title>Draft genome of Tanacetum cinerariifolium, the natural source of mosquito coil.</title>
        <authorList>
            <person name="Yamashiro T."/>
            <person name="Shiraishi A."/>
            <person name="Satake H."/>
            <person name="Nakayama K."/>
        </authorList>
    </citation>
    <scope>NUCLEOTIDE SEQUENCE</scope>
</reference>
<protein>
    <recommendedName>
        <fullName evidence="3">Pentatricopeptide repeat-containing protein</fullName>
    </recommendedName>
</protein>
<feature type="compositionally biased region" description="Polar residues" evidence="1">
    <location>
        <begin position="167"/>
        <end position="177"/>
    </location>
</feature>
<dbReference type="EMBL" id="BKCJ010001201">
    <property type="protein sequence ID" value="GEU39644.1"/>
    <property type="molecule type" value="Genomic_DNA"/>
</dbReference>
<dbReference type="AlphaFoldDB" id="A0A6L2JVL3"/>
<gene>
    <name evidence="2" type="ORF">Tci_011622</name>
</gene>
<feature type="region of interest" description="Disordered" evidence="1">
    <location>
        <begin position="167"/>
        <end position="191"/>
    </location>
</feature>
<feature type="compositionally biased region" description="Acidic residues" evidence="1">
    <location>
        <begin position="180"/>
        <end position="189"/>
    </location>
</feature>
<proteinExistence type="predicted"/>
<accession>A0A6L2JVL3</accession>